<dbReference type="OrthoDB" id="2233468at2"/>
<protein>
    <submittedName>
        <fullName evidence="2">Type I toxin-antitoxin system Fst family toxin</fullName>
    </submittedName>
</protein>
<dbReference type="NCBIfam" id="NF033608">
    <property type="entry name" value="type_I_tox_Fst"/>
    <property type="match status" value="1"/>
</dbReference>
<gene>
    <name evidence="2" type="ORF">HF960_08295</name>
</gene>
<keyword evidence="1" id="KW-0812">Transmembrane</keyword>
<dbReference type="EMBL" id="JAAXPM010000015">
    <property type="protein sequence ID" value="NKY67642.1"/>
    <property type="molecule type" value="Genomic_DNA"/>
</dbReference>
<evidence type="ECO:0000313" key="3">
    <source>
        <dbReference type="Proteomes" id="UP000585749"/>
    </source>
</evidence>
<keyword evidence="1" id="KW-0472">Membrane</keyword>
<name>A0A7X6LPR9_WEIHE</name>
<dbReference type="Proteomes" id="UP000585749">
    <property type="component" value="Unassembled WGS sequence"/>
</dbReference>
<evidence type="ECO:0000256" key="1">
    <source>
        <dbReference type="SAM" id="Phobius"/>
    </source>
</evidence>
<accession>A0A7X6LPR9</accession>
<feature type="transmembrane region" description="Helical" evidence="1">
    <location>
        <begin position="6"/>
        <end position="26"/>
    </location>
</feature>
<evidence type="ECO:0000313" key="2">
    <source>
        <dbReference type="EMBL" id="NKY67642.1"/>
    </source>
</evidence>
<dbReference type="RefSeq" id="WP_137604619.1">
    <property type="nucleotide sequence ID" value="NZ_BJEG01000015.1"/>
</dbReference>
<proteinExistence type="predicted"/>
<reference evidence="2 3" key="1">
    <citation type="submission" date="2020-04" db="EMBL/GenBank/DDBJ databases">
        <title>MicrobeNet Type strains.</title>
        <authorList>
            <person name="Nicholson A.C."/>
        </authorList>
    </citation>
    <scope>NUCLEOTIDE SEQUENCE [LARGE SCALE GENOMIC DNA]</scope>
    <source>
        <strain evidence="2 3">CCUG 33494</strain>
    </source>
</reference>
<keyword evidence="1" id="KW-1133">Transmembrane helix</keyword>
<comment type="caution">
    <text evidence="2">The sequence shown here is derived from an EMBL/GenBank/DDBJ whole genome shotgun (WGS) entry which is preliminary data.</text>
</comment>
<organism evidence="2 3">
    <name type="scientific">Weissella hellenica</name>
    <dbReference type="NCBI Taxonomy" id="46256"/>
    <lineage>
        <taxon>Bacteria</taxon>
        <taxon>Bacillati</taxon>
        <taxon>Bacillota</taxon>
        <taxon>Bacilli</taxon>
        <taxon>Lactobacillales</taxon>
        <taxon>Lactobacillaceae</taxon>
        <taxon>Weissella</taxon>
    </lineage>
</organism>
<dbReference type="AlphaFoldDB" id="A0A7X6LPR9"/>
<sequence length="35" mass="4154">MLFQIFLLIVTPIIVGIVNSLFSYWLKKNNKDDNR</sequence>